<dbReference type="GeneID" id="14887539"/>
<accession>L7FNK2</accession>
<sequence>MSTSNEERDLLEYYKTQRRLHRIDESMEKIRNLFDYTNPFMAHTEKTEVSFSDGNSIVDLTNRFVFTLDPPSTRLYDDAISYREIPEKRMIEIGFHCPYFDQKELPFFSGFVEKSSQCVSLNGYREMMAKNNFDHQKSLSVKNGVIKCLSVLCYFNSSFDLVARWYGLSHIKITCNLHYVDATYLNYEKLTYTTTTGDVLSVPQNVILGVQRCIDTFKNYMKKKYPSYKQFKGFNGFIAVVGDVLGLLISRDLFAVYKDLAFALVLTSSKKAVASNRSPLRKFGDLLANYQLVALMKGLEKNDMMKFVAGYDISVDDFKELIRSNRLEIY</sequence>
<evidence type="ECO:0000313" key="2">
    <source>
        <dbReference type="Proteomes" id="UP000014680"/>
    </source>
</evidence>
<reference evidence="1 2" key="1">
    <citation type="submission" date="2012-10" db="EMBL/GenBank/DDBJ databases">
        <authorList>
            <person name="Zafar N."/>
            <person name="Inman J."/>
            <person name="Hall N."/>
            <person name="Lorenzi H."/>
            <person name="Caler E."/>
        </authorList>
    </citation>
    <scope>NUCLEOTIDE SEQUENCE [LARGE SCALE GENOMIC DNA]</scope>
    <source>
        <strain evidence="1 2">IP1</strain>
    </source>
</reference>
<dbReference type="OMA" id="CIGLINK"/>
<protein>
    <submittedName>
        <fullName evidence="1">Uncharacterized protein</fullName>
    </submittedName>
</protein>
<name>L7FNK2_ENTIV</name>
<dbReference type="KEGG" id="eiv:EIN_335520"/>
<dbReference type="OrthoDB" id="28256at2759"/>
<organism evidence="1 2">
    <name type="scientific">Entamoeba invadens IP1</name>
    <dbReference type="NCBI Taxonomy" id="370355"/>
    <lineage>
        <taxon>Eukaryota</taxon>
        <taxon>Amoebozoa</taxon>
        <taxon>Evosea</taxon>
        <taxon>Archamoebae</taxon>
        <taxon>Mastigamoebida</taxon>
        <taxon>Entamoebidae</taxon>
        <taxon>Entamoeba</taxon>
    </lineage>
</organism>
<proteinExistence type="predicted"/>
<keyword evidence="2" id="KW-1185">Reference proteome</keyword>
<dbReference type="VEuPathDB" id="AmoebaDB:EIN_335520"/>
<dbReference type="SUPFAM" id="SSF50249">
    <property type="entry name" value="Nucleic acid-binding proteins"/>
    <property type="match status" value="1"/>
</dbReference>
<dbReference type="RefSeq" id="XP_004255341.1">
    <property type="nucleotide sequence ID" value="XM_004255293.1"/>
</dbReference>
<dbReference type="Proteomes" id="UP000014680">
    <property type="component" value="Unassembled WGS sequence"/>
</dbReference>
<evidence type="ECO:0000313" key="1">
    <source>
        <dbReference type="EMBL" id="ELP88570.1"/>
    </source>
</evidence>
<dbReference type="AlphaFoldDB" id="L7FNK2"/>
<dbReference type="EMBL" id="KB206750">
    <property type="protein sequence ID" value="ELP88570.1"/>
    <property type="molecule type" value="Genomic_DNA"/>
</dbReference>
<dbReference type="InterPro" id="IPR012340">
    <property type="entry name" value="NA-bd_OB-fold"/>
</dbReference>
<gene>
    <name evidence="1" type="ORF">EIN_335520</name>
</gene>